<dbReference type="GeneID" id="9046578"/>
<dbReference type="PANTHER" id="PTHR45703">
    <property type="entry name" value="DYNEIN HEAVY CHAIN"/>
    <property type="match status" value="1"/>
</dbReference>
<dbReference type="GO" id="GO:0045505">
    <property type="term" value="F:dynein intermediate chain binding"/>
    <property type="evidence" value="ECO:0007669"/>
    <property type="project" value="InterPro"/>
</dbReference>
<dbReference type="Pfam" id="PF25007">
    <property type="entry name" value="DYH2-5-8_CC"/>
    <property type="match status" value="1"/>
</dbReference>
<dbReference type="InParanoid" id="C5KW38"/>
<dbReference type="EMBL" id="GG676870">
    <property type="protein sequence ID" value="EER11305.1"/>
    <property type="molecule type" value="Genomic_DNA"/>
</dbReference>
<dbReference type="InterPro" id="IPR026983">
    <property type="entry name" value="DHC"/>
</dbReference>
<dbReference type="AlphaFoldDB" id="C5KW38"/>
<evidence type="ECO:0000313" key="3">
    <source>
        <dbReference type="Proteomes" id="UP000007800"/>
    </source>
</evidence>
<reference evidence="2 3" key="1">
    <citation type="submission" date="2008-07" db="EMBL/GenBank/DDBJ databases">
        <authorList>
            <person name="El-Sayed N."/>
            <person name="Caler E."/>
            <person name="Inman J."/>
            <person name="Amedeo P."/>
            <person name="Hass B."/>
            <person name="Wortman J."/>
        </authorList>
    </citation>
    <scope>NUCLEOTIDE SEQUENCE [LARGE SCALE GENOMIC DNA]</scope>
    <source>
        <strain evidence="3">ATCC 50983 / TXsc</strain>
    </source>
</reference>
<evidence type="ECO:0000313" key="2">
    <source>
        <dbReference type="EMBL" id="EER11305.1"/>
    </source>
</evidence>
<evidence type="ECO:0000259" key="1">
    <source>
        <dbReference type="Pfam" id="PF25007"/>
    </source>
</evidence>
<dbReference type="RefSeq" id="XP_002779510.1">
    <property type="nucleotide sequence ID" value="XM_002779464.1"/>
</dbReference>
<dbReference type="OrthoDB" id="424516at2759"/>
<dbReference type="Proteomes" id="UP000007800">
    <property type="component" value="Unassembled WGS sequence"/>
</dbReference>
<dbReference type="GO" id="GO:0051959">
    <property type="term" value="F:dynein light intermediate chain binding"/>
    <property type="evidence" value="ECO:0007669"/>
    <property type="project" value="InterPro"/>
</dbReference>
<dbReference type="PANTHER" id="PTHR45703:SF32">
    <property type="entry name" value="DYNEINS HEAVY CHAIN"/>
    <property type="match status" value="1"/>
</dbReference>
<proteinExistence type="predicted"/>
<name>C5KW38_PERM5</name>
<protein>
    <recommendedName>
        <fullName evidence="1">Dynein axonemal heavy chain 2/5/8 coiled-coil domain-containing protein</fullName>
    </recommendedName>
</protein>
<feature type="domain" description="Dynein axonemal heavy chain 2/5/8 coiled-coil" evidence="1">
    <location>
        <begin position="56"/>
        <end position="157"/>
    </location>
</feature>
<accession>C5KW38</accession>
<organism evidence="3">
    <name type="scientific">Perkinsus marinus (strain ATCC 50983 / TXsc)</name>
    <dbReference type="NCBI Taxonomy" id="423536"/>
    <lineage>
        <taxon>Eukaryota</taxon>
        <taxon>Sar</taxon>
        <taxon>Alveolata</taxon>
        <taxon>Perkinsozoa</taxon>
        <taxon>Perkinsea</taxon>
        <taxon>Perkinsida</taxon>
        <taxon>Perkinsidae</taxon>
        <taxon>Perkinsus</taxon>
    </lineage>
</organism>
<dbReference type="GO" id="GO:0030286">
    <property type="term" value="C:dynein complex"/>
    <property type="evidence" value="ECO:0007669"/>
    <property type="project" value="InterPro"/>
</dbReference>
<feature type="non-terminal residue" evidence="2">
    <location>
        <position position="158"/>
    </location>
</feature>
<sequence>MMLIDSERARGSWLTYKRLQLDIQQEEYKVIIDFIHADFAQLKNELIKHCQQWREKLTDLLHDRAKQQLDSILGYFTSNSKILLSTPRNFDQLRERIHLLDTCSNDIGSMDDRIKPVEDMYQALADFDVATSDVETARKMSMRPRLENFKDNLVEAGE</sequence>
<dbReference type="InterPro" id="IPR056759">
    <property type="entry name" value="DYH2-5-8_CC"/>
</dbReference>
<dbReference type="GO" id="GO:0007018">
    <property type="term" value="P:microtubule-based movement"/>
    <property type="evidence" value="ECO:0007669"/>
    <property type="project" value="InterPro"/>
</dbReference>
<keyword evidence="3" id="KW-1185">Reference proteome</keyword>
<gene>
    <name evidence="2" type="ORF">Pmar_PMAR018114</name>
</gene>